<gene>
    <name evidence="1" type="ORF">S01H4_19478</name>
</gene>
<name>X1A962_9ZZZZ</name>
<dbReference type="AlphaFoldDB" id="X1A962"/>
<comment type="caution">
    <text evidence="1">The sequence shown here is derived from an EMBL/GenBank/DDBJ whole genome shotgun (WGS) entry which is preliminary data.</text>
</comment>
<sequence length="165" mass="19592">MIQFVLYTVGPLTLKLLIPIRHTCGILGSLATIYRQRGGMYKMCDQVLDMEEKVLNRYKRSIGTLKGKFKVIMELYDGVEETQHLQCYDAVEFKYYVLRFNVRFNTDRDRLDECVPYFRKMLEYEVRQNLDFEHQQYLCSLNSIHVHLTPENVSNLTIENTEECD</sequence>
<dbReference type="EMBL" id="BART01008691">
    <property type="protein sequence ID" value="GAG56736.1"/>
    <property type="molecule type" value="Genomic_DNA"/>
</dbReference>
<accession>X1A962</accession>
<evidence type="ECO:0000313" key="1">
    <source>
        <dbReference type="EMBL" id="GAG56736.1"/>
    </source>
</evidence>
<organism evidence="1">
    <name type="scientific">marine sediment metagenome</name>
    <dbReference type="NCBI Taxonomy" id="412755"/>
    <lineage>
        <taxon>unclassified sequences</taxon>
        <taxon>metagenomes</taxon>
        <taxon>ecological metagenomes</taxon>
    </lineage>
</organism>
<protein>
    <submittedName>
        <fullName evidence="1">Uncharacterized protein</fullName>
    </submittedName>
</protein>
<proteinExistence type="predicted"/>
<reference evidence="1" key="1">
    <citation type="journal article" date="2014" name="Front. Microbiol.">
        <title>High frequency of phylogenetically diverse reductive dehalogenase-homologous genes in deep subseafloor sedimentary metagenomes.</title>
        <authorList>
            <person name="Kawai M."/>
            <person name="Futagami T."/>
            <person name="Toyoda A."/>
            <person name="Takaki Y."/>
            <person name="Nishi S."/>
            <person name="Hori S."/>
            <person name="Arai W."/>
            <person name="Tsubouchi T."/>
            <person name="Morono Y."/>
            <person name="Uchiyama I."/>
            <person name="Ito T."/>
            <person name="Fujiyama A."/>
            <person name="Inagaki F."/>
            <person name="Takami H."/>
        </authorList>
    </citation>
    <scope>NUCLEOTIDE SEQUENCE</scope>
    <source>
        <strain evidence="1">Expedition CK06-06</strain>
    </source>
</reference>